<evidence type="ECO:0000256" key="1">
    <source>
        <dbReference type="ARBA" id="ARBA00023172"/>
    </source>
</evidence>
<keyword evidence="4" id="KW-1185">Reference proteome</keyword>
<proteinExistence type="predicted"/>
<dbReference type="GO" id="GO:0015074">
    <property type="term" value="P:DNA integration"/>
    <property type="evidence" value="ECO:0007669"/>
    <property type="project" value="InterPro"/>
</dbReference>
<dbReference type="RefSeq" id="WP_142086336.1">
    <property type="nucleotide sequence ID" value="NZ_CP035485.1"/>
</dbReference>
<dbReference type="GO" id="GO:0003677">
    <property type="term" value="F:DNA binding"/>
    <property type="evidence" value="ECO:0007669"/>
    <property type="project" value="InterPro"/>
</dbReference>
<dbReference type="PROSITE" id="PS51898">
    <property type="entry name" value="TYR_RECOMBINASE"/>
    <property type="match status" value="1"/>
</dbReference>
<dbReference type="PANTHER" id="PTHR30349:SF82">
    <property type="entry name" value="INTEGRASE_RECOMBINASE YOEC-RELATED"/>
    <property type="match status" value="1"/>
</dbReference>
<evidence type="ECO:0000313" key="3">
    <source>
        <dbReference type="EMBL" id="QDI89813.1"/>
    </source>
</evidence>
<dbReference type="InterPro" id="IPR013762">
    <property type="entry name" value="Integrase-like_cat_sf"/>
</dbReference>
<protein>
    <submittedName>
        <fullName evidence="3">Site-specific integrase</fullName>
    </submittedName>
</protein>
<dbReference type="Proteomes" id="UP000319756">
    <property type="component" value="Chromosome"/>
</dbReference>
<keyword evidence="1" id="KW-0233">DNA recombination</keyword>
<dbReference type="Pfam" id="PF00589">
    <property type="entry name" value="Phage_integrase"/>
    <property type="match status" value="1"/>
</dbReference>
<dbReference type="PANTHER" id="PTHR30349">
    <property type="entry name" value="PHAGE INTEGRASE-RELATED"/>
    <property type="match status" value="1"/>
</dbReference>
<evidence type="ECO:0000313" key="4">
    <source>
        <dbReference type="Proteomes" id="UP000319756"/>
    </source>
</evidence>
<organism evidence="3 4">
    <name type="scientific">Salicibibacter halophilus</name>
    <dbReference type="NCBI Taxonomy" id="2502791"/>
    <lineage>
        <taxon>Bacteria</taxon>
        <taxon>Bacillati</taxon>
        <taxon>Bacillota</taxon>
        <taxon>Bacilli</taxon>
        <taxon>Bacillales</taxon>
        <taxon>Bacillaceae</taxon>
        <taxon>Salicibibacter</taxon>
    </lineage>
</organism>
<dbReference type="Gene3D" id="1.10.443.10">
    <property type="entry name" value="Intergrase catalytic core"/>
    <property type="match status" value="1"/>
</dbReference>
<reference evidence="4" key="1">
    <citation type="submission" date="2019-01" db="EMBL/GenBank/DDBJ databases">
        <title>Genomic analysis of Salicibibacter sp. NKC3-5.</title>
        <authorList>
            <person name="Oh Y.J."/>
        </authorList>
    </citation>
    <scope>NUCLEOTIDE SEQUENCE [LARGE SCALE GENOMIC DNA]</scope>
    <source>
        <strain evidence="4">NKC3-5</strain>
    </source>
</reference>
<dbReference type="InterPro" id="IPR011010">
    <property type="entry name" value="DNA_brk_join_enz"/>
</dbReference>
<feature type="domain" description="Tyr recombinase" evidence="2">
    <location>
        <begin position="3"/>
        <end position="181"/>
    </location>
</feature>
<dbReference type="SUPFAM" id="SSF56349">
    <property type="entry name" value="DNA breaking-rejoining enzymes"/>
    <property type="match status" value="1"/>
</dbReference>
<dbReference type="GO" id="GO:0006310">
    <property type="term" value="P:DNA recombination"/>
    <property type="evidence" value="ECO:0007669"/>
    <property type="project" value="UniProtKB-KW"/>
</dbReference>
<name>A0A514LD83_9BACI</name>
<accession>A0A514LD83</accession>
<dbReference type="AlphaFoldDB" id="A0A514LD83"/>
<dbReference type="InterPro" id="IPR050090">
    <property type="entry name" value="Tyrosine_recombinase_XerCD"/>
</dbReference>
<dbReference type="KEGG" id="sale:EPH95_00330"/>
<dbReference type="InterPro" id="IPR002104">
    <property type="entry name" value="Integrase_catalytic"/>
</dbReference>
<evidence type="ECO:0000259" key="2">
    <source>
        <dbReference type="PROSITE" id="PS51898"/>
    </source>
</evidence>
<dbReference type="OrthoDB" id="9788852at2"/>
<sequence>MEYVEPIRDLDQIRAIKQSLKQRSLRDYLLFTLGINTGLRVSHLLELRIKHIMNENGKPKEFLVISDNEQAIYLNKSAKQAIRKYIKEKTTLRLEEHVFLSNYNHQAITRQQAYRIIRRAATDVGIHGHIGTHTLRKTFGYHAFIQGVSLSLLEERFHHATPSETLHYIGVKQEEIGTPLIDVDL</sequence>
<dbReference type="EMBL" id="CP035485">
    <property type="protein sequence ID" value="QDI89813.1"/>
    <property type="molecule type" value="Genomic_DNA"/>
</dbReference>
<gene>
    <name evidence="3" type="ORF">EPH95_00330</name>
</gene>